<keyword evidence="5" id="KW-1185">Reference proteome</keyword>
<dbReference type="AlphaFoldDB" id="A0AAF0Z1V0"/>
<evidence type="ECO:0000256" key="1">
    <source>
        <dbReference type="ARBA" id="ARBA00022679"/>
    </source>
</evidence>
<gene>
    <name evidence="4" type="ORF">SANBI_001916</name>
</gene>
<reference evidence="5" key="1">
    <citation type="submission" date="2023-11" db="EMBL/GenBank/DDBJ databases">
        <authorList>
            <person name="Helweg L.P."/>
            <person name="Kiel A."/>
            <person name="Hitz F."/>
            <person name="Ruckert-Reed C."/>
            <person name="Busche T."/>
            <person name="Kaltschmidt B."/>
            <person name="Kaltschmidt C."/>
        </authorList>
    </citation>
    <scope>NUCLEOTIDE SEQUENCE [LARGE SCALE GENOMIC DNA]</scope>
    <source>
        <strain evidence="5">4.1</strain>
    </source>
</reference>
<dbReference type="Proteomes" id="UP001304340">
    <property type="component" value="Chromosome"/>
</dbReference>
<keyword evidence="2 4" id="KW-0012">Acyltransferase</keyword>
<dbReference type="KEGG" id="sbil:SANBI_001916"/>
<feature type="domain" description="Phospholipid/glycerol acyltransferase" evidence="3">
    <location>
        <begin position="47"/>
        <end position="164"/>
    </location>
</feature>
<evidence type="ECO:0000313" key="4">
    <source>
        <dbReference type="EMBL" id="WPF80694.1"/>
    </source>
</evidence>
<organism evidence="4 5">
    <name type="scientific">Sanguibacter biliveldensis</name>
    <dbReference type="NCBI Taxonomy" id="3030830"/>
    <lineage>
        <taxon>Bacteria</taxon>
        <taxon>Bacillati</taxon>
        <taxon>Actinomycetota</taxon>
        <taxon>Actinomycetes</taxon>
        <taxon>Micrococcales</taxon>
        <taxon>Sanguibacteraceae</taxon>
        <taxon>Sanguibacter</taxon>
    </lineage>
</organism>
<dbReference type="Pfam" id="PF01553">
    <property type="entry name" value="Acyltransferase"/>
    <property type="match status" value="1"/>
</dbReference>
<dbReference type="GO" id="GO:0006654">
    <property type="term" value="P:phosphatidic acid biosynthetic process"/>
    <property type="evidence" value="ECO:0007669"/>
    <property type="project" value="TreeGrafter"/>
</dbReference>
<dbReference type="SUPFAM" id="SSF69593">
    <property type="entry name" value="Glycerol-3-phosphate (1)-acyltransferase"/>
    <property type="match status" value="1"/>
</dbReference>
<keyword evidence="1" id="KW-0808">Transferase</keyword>
<proteinExistence type="predicted"/>
<dbReference type="GO" id="GO:0003841">
    <property type="term" value="F:1-acylglycerol-3-phosphate O-acyltransferase activity"/>
    <property type="evidence" value="ECO:0007669"/>
    <property type="project" value="TreeGrafter"/>
</dbReference>
<accession>A0AAF0Z1V0</accession>
<sequence length="229" mass="24979">MVDRFSSKGVAAVRFVAQRGFLKPVVRSTVKVSVHGEERLEQLRPPFIVVANHASHLDAPLILGWLPRKHSRYLAAGAAADYFFDVWWRKWLTTLFFSAFAVERNGERKRGGTSRRLLERGVPLLIFPEGGRSKSGGIRPFKRGAAALAIAAEVPCVPVALVGTSTAMPSGVSWPKRGRPPVDVVFGAPMLPEPDESPAEFSARLADEIVRLHTSVPSGAVVHVQKGTR</sequence>
<protein>
    <submittedName>
        <fullName evidence="4">Lysophospholipid acyltransferase family protein</fullName>
    </submittedName>
</protein>
<dbReference type="RefSeq" id="WP_056133084.1">
    <property type="nucleotide sequence ID" value="NZ_CP138359.1"/>
</dbReference>
<dbReference type="EMBL" id="CP138359">
    <property type="protein sequence ID" value="WPF80694.1"/>
    <property type="molecule type" value="Genomic_DNA"/>
</dbReference>
<dbReference type="PANTHER" id="PTHR10434:SF11">
    <property type="entry name" value="1-ACYL-SN-GLYCEROL-3-PHOSPHATE ACYLTRANSFERASE"/>
    <property type="match status" value="1"/>
</dbReference>
<evidence type="ECO:0000256" key="2">
    <source>
        <dbReference type="ARBA" id="ARBA00023315"/>
    </source>
</evidence>
<evidence type="ECO:0000313" key="5">
    <source>
        <dbReference type="Proteomes" id="UP001304340"/>
    </source>
</evidence>
<dbReference type="CDD" id="cd07989">
    <property type="entry name" value="LPLAT_AGPAT-like"/>
    <property type="match status" value="1"/>
</dbReference>
<evidence type="ECO:0000259" key="3">
    <source>
        <dbReference type="SMART" id="SM00563"/>
    </source>
</evidence>
<dbReference type="InterPro" id="IPR002123">
    <property type="entry name" value="Plipid/glycerol_acylTrfase"/>
</dbReference>
<dbReference type="SMART" id="SM00563">
    <property type="entry name" value="PlsC"/>
    <property type="match status" value="1"/>
</dbReference>
<dbReference type="PANTHER" id="PTHR10434">
    <property type="entry name" value="1-ACYL-SN-GLYCEROL-3-PHOSPHATE ACYLTRANSFERASE"/>
    <property type="match status" value="1"/>
</dbReference>
<name>A0AAF0Z1V0_9MICO</name>